<dbReference type="Proteomes" id="UP000054359">
    <property type="component" value="Unassembled WGS sequence"/>
</dbReference>
<dbReference type="OrthoDB" id="9996331at2759"/>
<accession>A0A087TQV1</accession>
<evidence type="ECO:0008006" key="3">
    <source>
        <dbReference type="Google" id="ProtNLM"/>
    </source>
</evidence>
<sequence length="138" mass="16274">MLPKFFCCKKKKKTHCERVNKRTQWCTFMLVKRTSQQRVFVLFTDECRFTLESDSGSQLIWRKQCTRYNQSHIVERHSYKGDGIMVWAGISRAVHIDLHVFHGGTLTGVRYRDEILDQYVHKYAAAIGPRFLLMDNNA</sequence>
<organism evidence="1 2">
    <name type="scientific">Stegodyphus mimosarum</name>
    <name type="common">African social velvet spider</name>
    <dbReference type="NCBI Taxonomy" id="407821"/>
    <lineage>
        <taxon>Eukaryota</taxon>
        <taxon>Metazoa</taxon>
        <taxon>Ecdysozoa</taxon>
        <taxon>Arthropoda</taxon>
        <taxon>Chelicerata</taxon>
        <taxon>Arachnida</taxon>
        <taxon>Araneae</taxon>
        <taxon>Araneomorphae</taxon>
        <taxon>Entelegynae</taxon>
        <taxon>Eresoidea</taxon>
        <taxon>Eresidae</taxon>
        <taxon>Stegodyphus</taxon>
    </lineage>
</organism>
<protein>
    <recommendedName>
        <fullName evidence="3">Transposable element Tcb2 transposase</fullName>
    </recommendedName>
</protein>
<reference evidence="1 2" key="1">
    <citation type="submission" date="2013-11" db="EMBL/GenBank/DDBJ databases">
        <title>Genome sequencing of Stegodyphus mimosarum.</title>
        <authorList>
            <person name="Bechsgaard J."/>
        </authorList>
    </citation>
    <scope>NUCLEOTIDE SEQUENCE [LARGE SCALE GENOMIC DNA]</scope>
</reference>
<dbReference type="GO" id="GO:0003676">
    <property type="term" value="F:nucleic acid binding"/>
    <property type="evidence" value="ECO:0007669"/>
    <property type="project" value="InterPro"/>
</dbReference>
<dbReference type="InterPro" id="IPR036397">
    <property type="entry name" value="RNaseH_sf"/>
</dbReference>
<evidence type="ECO:0000313" key="2">
    <source>
        <dbReference type="Proteomes" id="UP000054359"/>
    </source>
</evidence>
<proteinExistence type="predicted"/>
<keyword evidence="2" id="KW-1185">Reference proteome</keyword>
<dbReference type="Gene3D" id="3.30.420.10">
    <property type="entry name" value="Ribonuclease H-like superfamily/Ribonuclease H"/>
    <property type="match status" value="1"/>
</dbReference>
<name>A0A087TQV1_STEMI</name>
<dbReference type="EMBL" id="KK116352">
    <property type="protein sequence ID" value="KFM67490.1"/>
    <property type="molecule type" value="Genomic_DNA"/>
</dbReference>
<dbReference type="AlphaFoldDB" id="A0A087TQV1"/>
<evidence type="ECO:0000313" key="1">
    <source>
        <dbReference type="EMBL" id="KFM67490.1"/>
    </source>
</evidence>
<feature type="non-terminal residue" evidence="1">
    <location>
        <position position="138"/>
    </location>
</feature>
<gene>
    <name evidence="1" type="ORF">X975_13060</name>
</gene>